<comment type="caution">
    <text evidence="1">The sequence shown here is derived from an EMBL/GenBank/DDBJ whole genome shotgun (WGS) entry which is preliminary data.</text>
</comment>
<dbReference type="Gene3D" id="1.20.190.10">
    <property type="entry name" value="Pesticidal crystal protein, N-terminal domain"/>
    <property type="match status" value="1"/>
</dbReference>
<keyword evidence="2" id="KW-1185">Reference proteome</keyword>
<organism evidence="1 2">
    <name type="scientific">Heterostelium pallidum (strain ATCC 26659 / Pp 5 / PN500)</name>
    <name type="common">Cellular slime mold</name>
    <name type="synonym">Polysphondylium pallidum</name>
    <dbReference type="NCBI Taxonomy" id="670386"/>
    <lineage>
        <taxon>Eukaryota</taxon>
        <taxon>Amoebozoa</taxon>
        <taxon>Evosea</taxon>
        <taxon>Eumycetozoa</taxon>
        <taxon>Dictyostelia</taxon>
        <taxon>Acytosteliales</taxon>
        <taxon>Acytosteliaceae</taxon>
        <taxon>Heterostelium</taxon>
    </lineage>
</organism>
<dbReference type="EMBL" id="ADBJ01000056">
    <property type="protein sequence ID" value="EFA75298.1"/>
    <property type="molecule type" value="Genomic_DNA"/>
</dbReference>
<accession>D3BT81</accession>
<dbReference type="GeneID" id="31366842"/>
<dbReference type="InParanoid" id="D3BT81"/>
<dbReference type="SUPFAM" id="SSF56849">
    <property type="entry name" value="delta-Endotoxin (insectocide), N-terminal domain"/>
    <property type="match status" value="1"/>
</dbReference>
<dbReference type="RefSeq" id="XP_020427432.1">
    <property type="nucleotide sequence ID" value="XM_020582129.1"/>
</dbReference>
<name>D3BT81_HETP5</name>
<sequence length="477" mass="54478">MKEVERVYSNICFIPWKNRTLDIKDPVQVVASYEPTREDVGTMVNGVIGCIPGIGALCSSVFSIFWKNAVDPPETIESKLVKFKKEILDIVDKKIKDGSIQIWKDLCSSSLDGLKNGSRELANRIEIINTLLYENKKISSETKSLVQTQLDICINSVENLIALCANDSYDNYVLQNYVQALLTLTMFRRLQDAFWYQFGYHSYQVCGRYPIEGKTKGVKSFREMFHDKLIAGINDVANCMSENWAEDEGKYNEGLEAVPQLLKNDMYIYPVPLVVLDSFPDTIQVKDNPVIYRIDAWKAPIKEGLASGGVNPRPPYDPITGCYGVDFLHKAGFNLKLSENCRFQIRVFGCYAWYYNARMYCTVTNDKNSKEYTTDLRDFEFPVRSTFRNPHIMASYKKFETGIACSPHFEGKSVKVRTAEGDRTSHCIEKLFFFEIVVSKIVSPTIAAKIFNYYLNIFIITVNKQFHWFADLSVAVG</sequence>
<evidence type="ECO:0000313" key="1">
    <source>
        <dbReference type="EMBL" id="EFA75298.1"/>
    </source>
</evidence>
<evidence type="ECO:0008006" key="3">
    <source>
        <dbReference type="Google" id="ProtNLM"/>
    </source>
</evidence>
<dbReference type="PANTHER" id="PTHR38082:SF2">
    <property type="entry name" value="PESTICIDAL CRYSTAL PROTEIN N-TERMINAL DOMAIN-CONTAINING PROTEIN"/>
    <property type="match status" value="1"/>
</dbReference>
<evidence type="ECO:0000313" key="2">
    <source>
        <dbReference type="Proteomes" id="UP000001396"/>
    </source>
</evidence>
<dbReference type="InterPro" id="IPR036716">
    <property type="entry name" value="Pest_crys_N_sf"/>
</dbReference>
<protein>
    <recommendedName>
        <fullName evidence="3">Pesticidal crystal protein N-terminal domain-containing protein</fullName>
    </recommendedName>
</protein>
<gene>
    <name evidence="1" type="ORF">PPL_11374</name>
</gene>
<dbReference type="Proteomes" id="UP000001396">
    <property type="component" value="Unassembled WGS sequence"/>
</dbReference>
<dbReference type="AlphaFoldDB" id="D3BT81"/>
<dbReference type="GO" id="GO:0090729">
    <property type="term" value="F:toxin activity"/>
    <property type="evidence" value="ECO:0007669"/>
    <property type="project" value="InterPro"/>
</dbReference>
<proteinExistence type="predicted"/>
<dbReference type="PANTHER" id="PTHR38082">
    <property type="entry name" value="ENDOTOXIN_N DOMAIN-CONTAINING PROTEIN"/>
    <property type="match status" value="1"/>
</dbReference>
<reference evidence="1 2" key="1">
    <citation type="journal article" date="2011" name="Genome Res.">
        <title>Phylogeny-wide analysis of social amoeba genomes highlights ancient origins for complex intercellular communication.</title>
        <authorList>
            <person name="Heidel A.J."/>
            <person name="Lawal H.M."/>
            <person name="Felder M."/>
            <person name="Schilde C."/>
            <person name="Helps N.R."/>
            <person name="Tunggal B."/>
            <person name="Rivero F."/>
            <person name="John U."/>
            <person name="Schleicher M."/>
            <person name="Eichinger L."/>
            <person name="Platzer M."/>
            <person name="Noegel A.A."/>
            <person name="Schaap P."/>
            <person name="Gloeckner G."/>
        </authorList>
    </citation>
    <scope>NUCLEOTIDE SEQUENCE [LARGE SCALE GENOMIC DNA]</scope>
    <source>
        <strain evidence="2">ATCC 26659 / Pp 5 / PN500</strain>
    </source>
</reference>